<evidence type="ECO:0000313" key="3">
    <source>
        <dbReference type="EMBL" id="MCO6043091.1"/>
    </source>
</evidence>
<sequence length="617" mass="69775">MFQEFVEVYSRPHLHRFCDPSHDLTIRHQREDDPEPSTWKVFNKDGTQNKFVPPQEEWLRLGVSGWNRQTNQAEYILFDLDTDHGEKIPQEQADRLVESLKGKIDICRSTGGNGYHGRLYIEPIPCDSQREYQKIGENVRAQMSREWGIEFNSDNPPFLWIAARDKKADSFDLVSNSSPTYKVSYQPEPEPEPEPTRQPTTASIIEAVRHLDRINADDYDTWLKVGAALWNEFPEVGLQLWDDWSKTSPKYSEGACEAKWSTFHPHDNPATLGTIRYLGKEQRYNVLDVSEFRKADFSREFLIENLLVKNMPVVFGGGMKTYKTTTMMEVGVSLATGTKVFDKFQAKKSVVGFMTGESGSWKLQDTLIAQEQAKGVQCEKGSYWLTEDLPRFMRDGDIADLEKLCLDRGTEVLMIDPLYLCLGGADGTAIYSMAEPLRAIGDMCRVNNITLMLAHHSTKGSIKPGEVMELHHLTGAGIGEWLRQAVLVSHRLPYVDGAWHADLWMRIVSGFVSATYAVSIDENPWKVEVTPRSEIVSNEKELKEVRQRDELGEHVKAALAGGPLTITQLRKCTGCRPARGQILEELVGLGVIEHTTLKTSDSQGRSRTNKGYQLTGN</sequence>
<evidence type="ECO:0000259" key="2">
    <source>
        <dbReference type="Pfam" id="PF08707"/>
    </source>
</evidence>
<reference evidence="3" key="1">
    <citation type="submission" date="2022-06" db="EMBL/GenBank/DDBJ databases">
        <title>Aeoliella straminimaris, a novel planctomycete from sediments.</title>
        <authorList>
            <person name="Vitorino I.R."/>
            <person name="Lage O.M."/>
        </authorList>
    </citation>
    <scope>NUCLEOTIDE SEQUENCE</scope>
    <source>
        <strain evidence="3">ICT_H6.2</strain>
    </source>
</reference>
<dbReference type="RefSeq" id="WP_252851191.1">
    <property type="nucleotide sequence ID" value="NZ_JAMXLR010000017.1"/>
</dbReference>
<comment type="caution">
    <text evidence="3">The sequence shown here is derived from an EMBL/GenBank/DDBJ whole genome shotgun (WGS) entry which is preliminary data.</text>
</comment>
<evidence type="ECO:0000256" key="1">
    <source>
        <dbReference type="SAM" id="MobiDB-lite"/>
    </source>
</evidence>
<dbReference type="InterPro" id="IPR014819">
    <property type="entry name" value="PriCT_2"/>
</dbReference>
<feature type="region of interest" description="Disordered" evidence="1">
    <location>
        <begin position="180"/>
        <end position="199"/>
    </location>
</feature>
<proteinExistence type="predicted"/>
<name>A0A9X2JEW4_9BACT</name>
<dbReference type="Gene3D" id="3.40.50.300">
    <property type="entry name" value="P-loop containing nucleotide triphosphate hydrolases"/>
    <property type="match status" value="1"/>
</dbReference>
<accession>A0A9X2JEW4</accession>
<protein>
    <submittedName>
        <fullName evidence="3">PriCT-2 domain-containing protein</fullName>
    </submittedName>
</protein>
<dbReference type="GO" id="GO:0016817">
    <property type="term" value="F:hydrolase activity, acting on acid anhydrides"/>
    <property type="evidence" value="ECO:0007669"/>
    <property type="project" value="InterPro"/>
</dbReference>
<dbReference type="Pfam" id="PF08707">
    <property type="entry name" value="PriCT_2"/>
    <property type="match status" value="1"/>
</dbReference>
<organism evidence="3 4">
    <name type="scientific">Aeoliella straminimaris</name>
    <dbReference type="NCBI Taxonomy" id="2954799"/>
    <lineage>
        <taxon>Bacteria</taxon>
        <taxon>Pseudomonadati</taxon>
        <taxon>Planctomycetota</taxon>
        <taxon>Planctomycetia</taxon>
        <taxon>Pirellulales</taxon>
        <taxon>Lacipirellulaceae</taxon>
        <taxon>Aeoliella</taxon>
    </lineage>
</organism>
<dbReference type="Pfam" id="PF13481">
    <property type="entry name" value="AAA_25"/>
    <property type="match status" value="1"/>
</dbReference>
<keyword evidence="4" id="KW-1185">Reference proteome</keyword>
<feature type="domain" description="Primase C-terminal 2" evidence="2">
    <location>
        <begin position="206"/>
        <end position="278"/>
    </location>
</feature>
<feature type="region of interest" description="Disordered" evidence="1">
    <location>
        <begin position="598"/>
        <end position="617"/>
    </location>
</feature>
<evidence type="ECO:0000313" key="4">
    <source>
        <dbReference type="Proteomes" id="UP001155241"/>
    </source>
</evidence>
<dbReference type="AlphaFoldDB" id="A0A9X2JEW4"/>
<dbReference type="EMBL" id="JAMXLR010000017">
    <property type="protein sequence ID" value="MCO6043091.1"/>
    <property type="molecule type" value="Genomic_DNA"/>
</dbReference>
<dbReference type="InterPro" id="IPR027417">
    <property type="entry name" value="P-loop_NTPase"/>
</dbReference>
<gene>
    <name evidence="3" type="ORF">NG895_04165</name>
</gene>
<dbReference type="Proteomes" id="UP001155241">
    <property type="component" value="Unassembled WGS sequence"/>
</dbReference>